<name>A0A9D2QDN3_9CORY</name>
<dbReference type="EMBL" id="DWVP01000020">
    <property type="protein sequence ID" value="HJC85651.1"/>
    <property type="molecule type" value="Genomic_DNA"/>
</dbReference>
<sequence>MDAGLLARLAAGLRMDEVASVVTAPGAESAIQLATAPAPRPATTVQRSYAGLASLLRQTTRCLVGVPEGLAVRMAWAAAGCGLLASRVGALPVGARICPPGTVLNATALPGWMVGTDESGAPVQLNLPPGSTTVITGADTDTVAATIAPSGRVLGQDVAVVHSIEEWKAAWHPQQCRVLVDPTGEMAGGEVVVDATVDLNAGRVSVGGGTQIGITALPLRR</sequence>
<evidence type="ECO:0000313" key="2">
    <source>
        <dbReference type="Proteomes" id="UP000823858"/>
    </source>
</evidence>
<protein>
    <submittedName>
        <fullName evidence="1">Uncharacterized protein</fullName>
    </submittedName>
</protein>
<proteinExistence type="predicted"/>
<organism evidence="1 2">
    <name type="scientific">Candidatus Corynebacterium faecigallinarum</name>
    <dbReference type="NCBI Taxonomy" id="2838528"/>
    <lineage>
        <taxon>Bacteria</taxon>
        <taxon>Bacillati</taxon>
        <taxon>Actinomycetota</taxon>
        <taxon>Actinomycetes</taxon>
        <taxon>Mycobacteriales</taxon>
        <taxon>Corynebacteriaceae</taxon>
        <taxon>Corynebacterium</taxon>
    </lineage>
</organism>
<dbReference type="Proteomes" id="UP000823858">
    <property type="component" value="Unassembled WGS sequence"/>
</dbReference>
<accession>A0A9D2QDN3</accession>
<comment type="caution">
    <text evidence="1">The sequence shown here is derived from an EMBL/GenBank/DDBJ whole genome shotgun (WGS) entry which is preliminary data.</text>
</comment>
<gene>
    <name evidence="1" type="ORF">H9751_08920</name>
</gene>
<reference evidence="1" key="1">
    <citation type="journal article" date="2021" name="PeerJ">
        <title>Extensive microbial diversity within the chicken gut microbiome revealed by metagenomics and culture.</title>
        <authorList>
            <person name="Gilroy R."/>
            <person name="Ravi A."/>
            <person name="Getino M."/>
            <person name="Pursley I."/>
            <person name="Horton D.L."/>
            <person name="Alikhan N.F."/>
            <person name="Baker D."/>
            <person name="Gharbi K."/>
            <person name="Hall N."/>
            <person name="Watson M."/>
            <person name="Adriaenssens E.M."/>
            <person name="Foster-Nyarko E."/>
            <person name="Jarju S."/>
            <person name="Secka A."/>
            <person name="Antonio M."/>
            <person name="Oren A."/>
            <person name="Chaudhuri R.R."/>
            <person name="La Ragione R."/>
            <person name="Hildebrand F."/>
            <person name="Pallen M.J."/>
        </authorList>
    </citation>
    <scope>NUCLEOTIDE SEQUENCE</scope>
    <source>
        <strain evidence="1">ChiHjej13B12-4958</strain>
    </source>
</reference>
<dbReference type="AlphaFoldDB" id="A0A9D2QDN3"/>
<reference evidence="1" key="2">
    <citation type="submission" date="2021-04" db="EMBL/GenBank/DDBJ databases">
        <authorList>
            <person name="Gilroy R."/>
        </authorList>
    </citation>
    <scope>NUCLEOTIDE SEQUENCE</scope>
    <source>
        <strain evidence="1">ChiHjej13B12-4958</strain>
    </source>
</reference>
<evidence type="ECO:0000313" key="1">
    <source>
        <dbReference type="EMBL" id="HJC85651.1"/>
    </source>
</evidence>